<proteinExistence type="predicted"/>
<dbReference type="AlphaFoldDB" id="A0A1J5P6X4"/>
<dbReference type="InterPro" id="IPR028082">
    <property type="entry name" value="Peripla_BP_I"/>
</dbReference>
<dbReference type="Gene3D" id="3.40.50.2300">
    <property type="match status" value="2"/>
</dbReference>
<dbReference type="CDD" id="cd06342">
    <property type="entry name" value="PBP1_ABC_LIVBP-like"/>
    <property type="match status" value="1"/>
</dbReference>
<evidence type="ECO:0000259" key="2">
    <source>
        <dbReference type="Pfam" id="PF13458"/>
    </source>
</evidence>
<dbReference type="PANTHER" id="PTHR47151:SF2">
    <property type="entry name" value="AMINO ACID BINDING PROTEIN"/>
    <property type="match status" value="1"/>
</dbReference>
<sequence length="348" mass="35994">MPKGCKTLNIGFFGALTGDAGNLGKNISQGAELAVAQYELKNNKIKVGFVSFDSQGDPAQAPALAQSAIKNKCLVGIVGPAFSGESKAANPIFQRGGLSLITPSATNPTLSQQHWTVFHRALGTDAIQGSMGAKYIKTVFKPTKVAVVDDASEYGKGLADVVAASLGSLVVTRTSLDPKSQDFSSTVSQVKAGGATVVYYGGYYAEAGRFVKQLRDSGSTASFMSGDGTLDPGFATAGGAATDGAVVTCACAPIDTTKTGRAFKAAYKSRFGVKDGTYSPEAYDAANFFLAAIKAGNLTRAAINKYVSTKAWVGITKTLKFTKTGEVSGGAIFAYVYKGGQNKASLIK</sequence>
<reference evidence="3" key="1">
    <citation type="submission" date="2016-10" db="EMBL/GenBank/DDBJ databases">
        <title>Sequence of Gallionella enrichment culture.</title>
        <authorList>
            <person name="Poehlein A."/>
            <person name="Muehling M."/>
            <person name="Daniel R."/>
        </authorList>
    </citation>
    <scope>NUCLEOTIDE SEQUENCE</scope>
</reference>
<evidence type="ECO:0000256" key="1">
    <source>
        <dbReference type="ARBA" id="ARBA00022729"/>
    </source>
</evidence>
<accession>A0A1J5P6X4</accession>
<dbReference type="PANTHER" id="PTHR47151">
    <property type="entry name" value="LEU/ILE/VAL-BINDING ABC TRANSPORTER SUBUNIT"/>
    <property type="match status" value="1"/>
</dbReference>
<organism evidence="3">
    <name type="scientific">mine drainage metagenome</name>
    <dbReference type="NCBI Taxonomy" id="410659"/>
    <lineage>
        <taxon>unclassified sequences</taxon>
        <taxon>metagenomes</taxon>
        <taxon>ecological metagenomes</taxon>
    </lineage>
</organism>
<dbReference type="Pfam" id="PF13458">
    <property type="entry name" value="Peripla_BP_6"/>
    <property type="match status" value="1"/>
</dbReference>
<protein>
    <submittedName>
        <fullName evidence="3">Leu/Ile/Val-binding protein</fullName>
    </submittedName>
</protein>
<evidence type="ECO:0000313" key="3">
    <source>
        <dbReference type="EMBL" id="OIQ66958.1"/>
    </source>
</evidence>
<dbReference type="SUPFAM" id="SSF53822">
    <property type="entry name" value="Periplasmic binding protein-like I"/>
    <property type="match status" value="1"/>
</dbReference>
<name>A0A1J5P6X4_9ZZZZ</name>
<feature type="domain" description="Leucine-binding protein" evidence="2">
    <location>
        <begin position="7"/>
        <end position="337"/>
    </location>
</feature>
<dbReference type="InterPro" id="IPR028081">
    <property type="entry name" value="Leu-bd"/>
</dbReference>
<gene>
    <name evidence="3" type="primary">livJ_5</name>
    <name evidence="3" type="ORF">GALL_514690</name>
</gene>
<dbReference type="EMBL" id="MLJW01006238">
    <property type="protein sequence ID" value="OIQ66958.1"/>
    <property type="molecule type" value="Genomic_DNA"/>
</dbReference>
<comment type="caution">
    <text evidence="3">The sequence shown here is derived from an EMBL/GenBank/DDBJ whole genome shotgun (WGS) entry which is preliminary data.</text>
</comment>
<keyword evidence="1" id="KW-0732">Signal</keyword>